<comment type="caution">
    <text evidence="1">The sequence shown here is derived from an EMBL/GenBank/DDBJ whole genome shotgun (WGS) entry which is preliminary data.</text>
</comment>
<gene>
    <name evidence="1" type="ORF">GUJ93_ZPchr0013g37649</name>
</gene>
<protein>
    <submittedName>
        <fullName evidence="1">Uncharacterized protein</fullName>
    </submittedName>
</protein>
<evidence type="ECO:0000313" key="1">
    <source>
        <dbReference type="EMBL" id="KAG8100798.1"/>
    </source>
</evidence>
<proteinExistence type="predicted"/>
<dbReference type="Proteomes" id="UP000729402">
    <property type="component" value="Unassembled WGS sequence"/>
</dbReference>
<accession>A0A8J6C6D4</accession>
<dbReference type="AlphaFoldDB" id="A0A8J6C6D4"/>
<dbReference type="EMBL" id="JAAALK010000079">
    <property type="protein sequence ID" value="KAG8100798.1"/>
    <property type="molecule type" value="Genomic_DNA"/>
</dbReference>
<name>A0A8J6C6D4_ZIZPA</name>
<organism evidence="1 2">
    <name type="scientific">Zizania palustris</name>
    <name type="common">Northern wild rice</name>
    <dbReference type="NCBI Taxonomy" id="103762"/>
    <lineage>
        <taxon>Eukaryota</taxon>
        <taxon>Viridiplantae</taxon>
        <taxon>Streptophyta</taxon>
        <taxon>Embryophyta</taxon>
        <taxon>Tracheophyta</taxon>
        <taxon>Spermatophyta</taxon>
        <taxon>Magnoliopsida</taxon>
        <taxon>Liliopsida</taxon>
        <taxon>Poales</taxon>
        <taxon>Poaceae</taxon>
        <taxon>BOP clade</taxon>
        <taxon>Oryzoideae</taxon>
        <taxon>Oryzeae</taxon>
        <taxon>Zizaniinae</taxon>
        <taxon>Zizania</taxon>
    </lineage>
</organism>
<evidence type="ECO:0000313" key="2">
    <source>
        <dbReference type="Proteomes" id="UP000729402"/>
    </source>
</evidence>
<reference evidence="1" key="2">
    <citation type="submission" date="2021-02" db="EMBL/GenBank/DDBJ databases">
        <authorList>
            <person name="Kimball J.A."/>
            <person name="Haas M.W."/>
            <person name="Macchietto M."/>
            <person name="Kono T."/>
            <person name="Duquette J."/>
            <person name="Shao M."/>
        </authorList>
    </citation>
    <scope>NUCLEOTIDE SEQUENCE</scope>
    <source>
        <tissue evidence="1">Fresh leaf tissue</tissue>
    </source>
</reference>
<keyword evidence="2" id="KW-1185">Reference proteome</keyword>
<sequence>MVKQRFGEERHVGGEPWAKTRCGVRSAAGGTPHPVFARGSSLTSAEATCGGGEAARVAGVAALVLRPVLTHAVAVGLGAGSADAAKAGWAWRR</sequence>
<reference evidence="1" key="1">
    <citation type="journal article" date="2021" name="bioRxiv">
        <title>Whole Genome Assembly and Annotation of Northern Wild Rice, Zizania palustris L., Supports a Whole Genome Duplication in the Zizania Genus.</title>
        <authorList>
            <person name="Haas M."/>
            <person name="Kono T."/>
            <person name="Macchietto M."/>
            <person name="Millas R."/>
            <person name="McGilp L."/>
            <person name="Shao M."/>
            <person name="Duquette J."/>
            <person name="Hirsch C.N."/>
            <person name="Kimball J."/>
        </authorList>
    </citation>
    <scope>NUCLEOTIDE SEQUENCE</scope>
    <source>
        <tissue evidence="1">Fresh leaf tissue</tissue>
    </source>
</reference>